<evidence type="ECO:0000256" key="3">
    <source>
        <dbReference type="ARBA" id="ARBA00023163"/>
    </source>
</evidence>
<evidence type="ECO:0000313" key="7">
    <source>
        <dbReference type="Proteomes" id="UP000621799"/>
    </source>
</evidence>
<keyword evidence="2" id="KW-0805">Transcription regulation</keyword>
<dbReference type="InterPro" id="IPR002104">
    <property type="entry name" value="Integrase_catalytic"/>
</dbReference>
<evidence type="ECO:0000313" key="6">
    <source>
        <dbReference type="EMBL" id="MBE9039595.1"/>
    </source>
</evidence>
<gene>
    <name evidence="6" type="ORF">IQ235_02140</name>
</gene>
<keyword evidence="3" id="KW-0804">Transcription</keyword>
<reference evidence="6" key="1">
    <citation type="submission" date="2020-10" db="EMBL/GenBank/DDBJ databases">
        <authorList>
            <person name="Castelo-Branco R."/>
            <person name="Eusebio N."/>
            <person name="Adriana R."/>
            <person name="Vieira A."/>
            <person name="Brugerolle De Fraissinette N."/>
            <person name="Rezende De Castro R."/>
            <person name="Schneider M.P."/>
            <person name="Vasconcelos V."/>
            <person name="Leao P.N."/>
        </authorList>
    </citation>
    <scope>NUCLEOTIDE SEQUENCE</scope>
    <source>
        <strain evidence="6">LEGE 11467</strain>
    </source>
</reference>
<evidence type="ECO:0000256" key="4">
    <source>
        <dbReference type="ARBA" id="ARBA00023172"/>
    </source>
</evidence>
<evidence type="ECO:0000256" key="1">
    <source>
        <dbReference type="ARBA" id="ARBA00022558"/>
    </source>
</evidence>
<dbReference type="InterPro" id="IPR011010">
    <property type="entry name" value="DNA_brk_join_enz"/>
</dbReference>
<feature type="domain" description="Tyr recombinase" evidence="5">
    <location>
        <begin position="14"/>
        <end position="192"/>
    </location>
</feature>
<dbReference type="GO" id="GO:0006310">
    <property type="term" value="P:DNA recombination"/>
    <property type="evidence" value="ECO:0007669"/>
    <property type="project" value="UniProtKB-KW"/>
</dbReference>
<dbReference type="PANTHER" id="PTHR30349">
    <property type="entry name" value="PHAGE INTEGRASE-RELATED"/>
    <property type="match status" value="1"/>
</dbReference>
<dbReference type="PANTHER" id="PTHR30349:SF62">
    <property type="entry name" value="TYPE 1 FIMBRIAE REGULATORY PROTEIN FIMB-RELATED"/>
    <property type="match status" value="1"/>
</dbReference>
<dbReference type="PROSITE" id="PS51898">
    <property type="entry name" value="TYR_RECOMBINASE"/>
    <property type="match status" value="1"/>
</dbReference>
<sequence length="192" mass="21869">MRVLSAPTTESGKIVRDHLTPREVKRLIEAVKKQGGWYAFRNATLILMLYRHGLRRSEAAHLRWSDVDLAGGTIYIRRVKGSRSGRHPLQGDELRALRRLKRENAPSPFVFTGNRHTPLSPRSISHIVRQGGIRVGFEFGVHAHLLRHACGYYLANKGIDTRTIQDYLGHANIQNTVRYTHLSGARFEGLWD</sequence>
<dbReference type="GO" id="GO:0015074">
    <property type="term" value="P:DNA integration"/>
    <property type="evidence" value="ECO:0007669"/>
    <property type="project" value="InterPro"/>
</dbReference>
<name>A0A928Z6K2_9CYAN</name>
<keyword evidence="7" id="KW-1185">Reference proteome</keyword>
<dbReference type="Proteomes" id="UP000621799">
    <property type="component" value="Unassembled WGS sequence"/>
</dbReference>
<dbReference type="InterPro" id="IPR013762">
    <property type="entry name" value="Integrase-like_cat_sf"/>
</dbReference>
<comment type="caution">
    <text evidence="6">The sequence shown here is derived from an EMBL/GenBank/DDBJ whole genome shotgun (WGS) entry which is preliminary data.</text>
</comment>
<dbReference type="GO" id="GO:0003677">
    <property type="term" value="F:DNA binding"/>
    <property type="evidence" value="ECO:0007669"/>
    <property type="project" value="InterPro"/>
</dbReference>
<evidence type="ECO:0000256" key="2">
    <source>
        <dbReference type="ARBA" id="ARBA00023015"/>
    </source>
</evidence>
<dbReference type="SUPFAM" id="SSF56349">
    <property type="entry name" value="DNA breaking-rejoining enzymes"/>
    <property type="match status" value="1"/>
</dbReference>
<dbReference type="InterPro" id="IPR050090">
    <property type="entry name" value="Tyrosine_recombinase_XerCD"/>
</dbReference>
<dbReference type="EMBL" id="JADEXN010000019">
    <property type="protein sequence ID" value="MBE9039595.1"/>
    <property type="molecule type" value="Genomic_DNA"/>
</dbReference>
<proteinExistence type="predicted"/>
<dbReference type="RefSeq" id="WP_264319856.1">
    <property type="nucleotide sequence ID" value="NZ_JADEXN010000019.1"/>
</dbReference>
<keyword evidence="1" id="KW-1029">Fimbrium biogenesis</keyword>
<dbReference type="AlphaFoldDB" id="A0A928Z6K2"/>
<dbReference type="Pfam" id="PF00589">
    <property type="entry name" value="Phage_integrase"/>
    <property type="match status" value="1"/>
</dbReference>
<evidence type="ECO:0000259" key="5">
    <source>
        <dbReference type="PROSITE" id="PS51898"/>
    </source>
</evidence>
<accession>A0A928Z6K2</accession>
<organism evidence="6 7">
    <name type="scientific">Zarconia navalis LEGE 11467</name>
    <dbReference type="NCBI Taxonomy" id="1828826"/>
    <lineage>
        <taxon>Bacteria</taxon>
        <taxon>Bacillati</taxon>
        <taxon>Cyanobacteriota</taxon>
        <taxon>Cyanophyceae</taxon>
        <taxon>Oscillatoriophycideae</taxon>
        <taxon>Oscillatoriales</taxon>
        <taxon>Oscillatoriales incertae sedis</taxon>
        <taxon>Zarconia</taxon>
        <taxon>Zarconia navalis</taxon>
    </lineage>
</organism>
<dbReference type="Gene3D" id="1.10.443.10">
    <property type="entry name" value="Intergrase catalytic core"/>
    <property type="match status" value="1"/>
</dbReference>
<protein>
    <submittedName>
        <fullName evidence="6">Tyrosine-type recombinase/integrase</fullName>
    </submittedName>
</protein>
<keyword evidence="4" id="KW-0233">DNA recombination</keyword>